<feature type="compositionally biased region" description="Low complexity" evidence="1">
    <location>
        <begin position="65"/>
        <end position="76"/>
    </location>
</feature>
<protein>
    <submittedName>
        <fullName evidence="2">Uncharacterized protein</fullName>
    </submittedName>
</protein>
<dbReference type="AlphaFoldDB" id="A0A0J7YPT9"/>
<dbReference type="Proteomes" id="UP000035740">
    <property type="component" value="Unassembled WGS sequence"/>
</dbReference>
<evidence type="ECO:0000256" key="1">
    <source>
        <dbReference type="SAM" id="MobiDB-lite"/>
    </source>
</evidence>
<evidence type="ECO:0000313" key="2">
    <source>
        <dbReference type="EMBL" id="KMS65524.1"/>
    </source>
</evidence>
<feature type="non-terminal residue" evidence="2">
    <location>
        <position position="1"/>
    </location>
</feature>
<gene>
    <name evidence="2" type="ORF">BVRB_035110</name>
</gene>
<feature type="compositionally biased region" description="Polar residues" evidence="1">
    <location>
        <begin position="24"/>
        <end position="35"/>
    </location>
</feature>
<evidence type="ECO:0000313" key="3">
    <source>
        <dbReference type="Proteomes" id="UP000035740"/>
    </source>
</evidence>
<feature type="non-terminal residue" evidence="2">
    <location>
        <position position="132"/>
    </location>
</feature>
<feature type="region of interest" description="Disordered" evidence="1">
    <location>
        <begin position="15"/>
        <end position="36"/>
    </location>
</feature>
<name>A0A0J7YPT9_BETVV</name>
<feature type="region of interest" description="Disordered" evidence="1">
    <location>
        <begin position="107"/>
        <end position="132"/>
    </location>
</feature>
<dbReference type="EMBL" id="KQ107394">
    <property type="protein sequence ID" value="KMS65524.1"/>
    <property type="molecule type" value="Genomic_DNA"/>
</dbReference>
<keyword evidence="3" id="KW-1185">Reference proteome</keyword>
<organism evidence="2 3">
    <name type="scientific">Beta vulgaris subsp. vulgaris</name>
    <name type="common">Beet</name>
    <dbReference type="NCBI Taxonomy" id="3555"/>
    <lineage>
        <taxon>Eukaryota</taxon>
        <taxon>Viridiplantae</taxon>
        <taxon>Streptophyta</taxon>
        <taxon>Embryophyta</taxon>
        <taxon>Tracheophyta</taxon>
        <taxon>Spermatophyta</taxon>
        <taxon>Magnoliopsida</taxon>
        <taxon>eudicotyledons</taxon>
        <taxon>Gunneridae</taxon>
        <taxon>Pentapetalae</taxon>
        <taxon>Caryophyllales</taxon>
        <taxon>Chenopodiaceae</taxon>
        <taxon>Betoideae</taxon>
        <taxon>Beta</taxon>
    </lineage>
</organism>
<accession>A0A0J7YPT9</accession>
<feature type="compositionally biased region" description="Polar residues" evidence="1">
    <location>
        <begin position="115"/>
        <end position="132"/>
    </location>
</feature>
<feature type="region of interest" description="Disordered" evidence="1">
    <location>
        <begin position="52"/>
        <end position="85"/>
    </location>
</feature>
<sequence length="132" mass="13905">RKLRYGNSNFVSVTDDSKSVEIETPNTQISGTNNEGIPMTLTKFAELELSASPTELDVKQQDNDGSISQGASSSSGEAQWRQLPSAEQLERALSQLQSPVVPIPAFGSPPAHCPSNENATNGSMNVAASVGT</sequence>
<proteinExistence type="predicted"/>
<reference evidence="2 3" key="1">
    <citation type="journal article" date="2014" name="Nature">
        <title>The genome of the recently domesticated crop plant sugar beet (Beta vulgaris).</title>
        <authorList>
            <person name="Dohm J.C."/>
            <person name="Minoche A.E."/>
            <person name="Holtgrawe D."/>
            <person name="Capella-Gutierrez S."/>
            <person name="Zakrzewski F."/>
            <person name="Tafer H."/>
            <person name="Rupp O."/>
            <person name="Sorensen T.R."/>
            <person name="Stracke R."/>
            <person name="Reinhardt R."/>
            <person name="Goesmann A."/>
            <person name="Kraft T."/>
            <person name="Schulz B."/>
            <person name="Stadler P.F."/>
            <person name="Schmidt T."/>
            <person name="Gabaldon T."/>
            <person name="Lehrach H."/>
            <person name="Weisshaar B."/>
            <person name="Himmelbauer H."/>
        </authorList>
    </citation>
    <scope>NUCLEOTIDE SEQUENCE [LARGE SCALE GENOMIC DNA]</scope>
    <source>
        <tissue evidence="2">Taproot</tissue>
    </source>
</reference>